<feature type="domain" description="C-type lectin" evidence="3">
    <location>
        <begin position="150"/>
        <end position="251"/>
    </location>
</feature>
<keyword evidence="2" id="KW-0732">Signal</keyword>
<sequence>MGVMAVRLFITILLLFHQISPSIQQSDQLDQFTSPIDRDEIRDRRTLNCKKDCPDTVLLRSCQRNLNETQQELVETRGNILELQTEIARERNETKDKDVEMSRLTAKMAQIEANLMEKITETKRKNDDLEAQLNRTMNLLKLDGWSYLAKTASSYKFIARPMTFDEAEEYCASQKDHLVSIHSQEENDFVQKLAKNVTSSLVFWIGMKRNPNKENAFEWTDGSSVDFTNWKVGEPDSNTHAYLWSNTGTWEAYSPTKHGMGAMAVRLLITILLLFHQISSSIQESVQVDQFTSPNDRDEIRDRHTLNYKKDCPDTVLLRSCQRDFNGTQQELVEARGKISALEREIDRTMTFLDLYRDGWSYLAKTTSWYKVIEQGMSFDEAVAYCASQKGHLVTIHSQEENHFVWELAKTVPSNWAFWIGLKRNPNKGNAVEWTDGSVVDFTNWGDGKLTSYTHAWLDSDDGKWIAVNSLIFKPHVSLICKRSSQF</sequence>
<dbReference type="PANTHER" id="PTHR22803">
    <property type="entry name" value="MANNOSE, PHOSPHOLIPASE, LECTIN RECEPTOR RELATED"/>
    <property type="match status" value="1"/>
</dbReference>
<dbReference type="InterPro" id="IPR016186">
    <property type="entry name" value="C-type_lectin-like/link_sf"/>
</dbReference>
<proteinExistence type="predicted"/>
<name>A0AAF3F6P1_9BILA</name>
<dbReference type="WBParaSite" id="MBELARI_LOCUS2480">
    <property type="protein sequence ID" value="MBELARI_LOCUS2480"/>
    <property type="gene ID" value="MBELARI_LOCUS2480"/>
</dbReference>
<evidence type="ECO:0000313" key="4">
    <source>
        <dbReference type="Proteomes" id="UP000887575"/>
    </source>
</evidence>
<dbReference type="Proteomes" id="UP000887575">
    <property type="component" value="Unassembled WGS sequence"/>
</dbReference>
<accession>A0AAF3F6P1</accession>
<dbReference type="CDD" id="cd00037">
    <property type="entry name" value="CLECT"/>
    <property type="match status" value="2"/>
</dbReference>
<dbReference type="InterPro" id="IPR016187">
    <property type="entry name" value="CTDL_fold"/>
</dbReference>
<dbReference type="AlphaFoldDB" id="A0AAF3F6P1"/>
<feature type="coiled-coil region" evidence="1">
    <location>
        <begin position="59"/>
        <end position="139"/>
    </location>
</feature>
<dbReference type="Pfam" id="PF00059">
    <property type="entry name" value="Lectin_C"/>
    <property type="match status" value="2"/>
</dbReference>
<evidence type="ECO:0000256" key="2">
    <source>
        <dbReference type="SAM" id="SignalP"/>
    </source>
</evidence>
<dbReference type="Gene3D" id="3.10.100.10">
    <property type="entry name" value="Mannose-Binding Protein A, subunit A"/>
    <property type="match status" value="2"/>
</dbReference>
<dbReference type="PROSITE" id="PS50041">
    <property type="entry name" value="C_TYPE_LECTIN_2"/>
    <property type="match status" value="2"/>
</dbReference>
<dbReference type="SUPFAM" id="SSF56436">
    <property type="entry name" value="C-type lectin-like"/>
    <property type="match status" value="2"/>
</dbReference>
<reference evidence="5" key="1">
    <citation type="submission" date="2024-02" db="UniProtKB">
        <authorList>
            <consortium name="WormBaseParasite"/>
        </authorList>
    </citation>
    <scope>IDENTIFICATION</scope>
</reference>
<dbReference type="InterPro" id="IPR001304">
    <property type="entry name" value="C-type_lectin-like"/>
</dbReference>
<keyword evidence="1" id="KW-0175">Coiled coil</keyword>
<evidence type="ECO:0000259" key="3">
    <source>
        <dbReference type="PROSITE" id="PS50041"/>
    </source>
</evidence>
<protein>
    <recommendedName>
        <fullName evidence="3">C-type lectin domain-containing protein</fullName>
    </recommendedName>
</protein>
<feature type="domain" description="C-type lectin" evidence="3">
    <location>
        <begin position="370"/>
        <end position="465"/>
    </location>
</feature>
<organism evidence="4 5">
    <name type="scientific">Mesorhabditis belari</name>
    <dbReference type="NCBI Taxonomy" id="2138241"/>
    <lineage>
        <taxon>Eukaryota</taxon>
        <taxon>Metazoa</taxon>
        <taxon>Ecdysozoa</taxon>
        <taxon>Nematoda</taxon>
        <taxon>Chromadorea</taxon>
        <taxon>Rhabditida</taxon>
        <taxon>Rhabditina</taxon>
        <taxon>Rhabditomorpha</taxon>
        <taxon>Rhabditoidea</taxon>
        <taxon>Rhabditidae</taxon>
        <taxon>Mesorhabditinae</taxon>
        <taxon>Mesorhabditis</taxon>
    </lineage>
</organism>
<feature type="chain" id="PRO_5042048663" description="C-type lectin domain-containing protein" evidence="2">
    <location>
        <begin position="25"/>
        <end position="487"/>
    </location>
</feature>
<keyword evidence="4" id="KW-1185">Reference proteome</keyword>
<evidence type="ECO:0000256" key="1">
    <source>
        <dbReference type="SAM" id="Coils"/>
    </source>
</evidence>
<evidence type="ECO:0000313" key="5">
    <source>
        <dbReference type="WBParaSite" id="MBELARI_LOCUS2480"/>
    </source>
</evidence>
<feature type="signal peptide" evidence="2">
    <location>
        <begin position="1"/>
        <end position="24"/>
    </location>
</feature>
<dbReference type="InterPro" id="IPR050111">
    <property type="entry name" value="C-type_lectin/snaclec_domain"/>
</dbReference>
<dbReference type="SMART" id="SM00034">
    <property type="entry name" value="CLECT"/>
    <property type="match status" value="2"/>
</dbReference>